<dbReference type="CDD" id="cd00048">
    <property type="entry name" value="DSRM_SF"/>
    <property type="match status" value="1"/>
</dbReference>
<dbReference type="GO" id="GO:0003723">
    <property type="term" value="F:RNA binding"/>
    <property type="evidence" value="ECO:0007669"/>
    <property type="project" value="UniProtKB-UniRule"/>
</dbReference>
<keyword evidence="1" id="KW-0694">RNA-binding</keyword>
<dbReference type="AlphaFoldDB" id="E4Z1K7"/>
<feature type="domain" description="DRBM" evidence="2">
    <location>
        <begin position="44"/>
        <end position="80"/>
    </location>
</feature>
<accession>E4Z1K7</accession>
<reference evidence="3" key="1">
    <citation type="journal article" date="2010" name="Science">
        <title>Plasticity of animal genome architecture unmasked by rapid evolution of a pelagic tunicate.</title>
        <authorList>
            <person name="Denoeud F."/>
            <person name="Henriet S."/>
            <person name="Mungpakdee S."/>
            <person name="Aury J.M."/>
            <person name="Da Silva C."/>
            <person name="Brinkmann H."/>
            <person name="Mikhaleva J."/>
            <person name="Olsen L.C."/>
            <person name="Jubin C."/>
            <person name="Canestro C."/>
            <person name="Bouquet J.M."/>
            <person name="Danks G."/>
            <person name="Poulain J."/>
            <person name="Campsteijn C."/>
            <person name="Adamski M."/>
            <person name="Cross I."/>
            <person name="Yadetie F."/>
            <person name="Muffato M."/>
            <person name="Louis A."/>
            <person name="Butcher S."/>
            <person name="Tsagkogeorga G."/>
            <person name="Konrad A."/>
            <person name="Singh S."/>
            <person name="Jensen M.F."/>
            <person name="Cong E.H."/>
            <person name="Eikeseth-Otteraa H."/>
            <person name="Noel B."/>
            <person name="Anthouard V."/>
            <person name="Porcel B.M."/>
            <person name="Kachouri-Lafond R."/>
            <person name="Nishino A."/>
            <person name="Ugolini M."/>
            <person name="Chourrout P."/>
            <person name="Nishida H."/>
            <person name="Aasland R."/>
            <person name="Huzurbazar S."/>
            <person name="Westhof E."/>
            <person name="Delsuc F."/>
            <person name="Lehrach H."/>
            <person name="Reinhardt R."/>
            <person name="Weissenbach J."/>
            <person name="Roy S.W."/>
            <person name="Artiguenave F."/>
            <person name="Postlethwait J.H."/>
            <person name="Manak J.R."/>
            <person name="Thompson E.M."/>
            <person name="Jaillon O."/>
            <person name="Du Pasquier L."/>
            <person name="Boudinot P."/>
            <person name="Liberles D.A."/>
            <person name="Volff J.N."/>
            <person name="Philippe H."/>
            <person name="Lenhard B."/>
            <person name="Roest Crollius H."/>
            <person name="Wincker P."/>
            <person name="Chourrout D."/>
        </authorList>
    </citation>
    <scope>NUCLEOTIDE SEQUENCE [LARGE SCALE GENOMIC DNA]</scope>
</reference>
<organism evidence="3">
    <name type="scientific">Oikopleura dioica</name>
    <name type="common">Tunicate</name>
    <dbReference type="NCBI Taxonomy" id="34765"/>
    <lineage>
        <taxon>Eukaryota</taxon>
        <taxon>Metazoa</taxon>
        <taxon>Chordata</taxon>
        <taxon>Tunicata</taxon>
        <taxon>Appendicularia</taxon>
        <taxon>Copelata</taxon>
        <taxon>Oikopleuridae</taxon>
        <taxon>Oikopleura</taxon>
    </lineage>
</organism>
<dbReference type="PROSITE" id="PS50137">
    <property type="entry name" value="DS_RBD"/>
    <property type="match status" value="1"/>
</dbReference>
<evidence type="ECO:0000313" key="3">
    <source>
        <dbReference type="EMBL" id="CBY41585.1"/>
    </source>
</evidence>
<dbReference type="InterPro" id="IPR014720">
    <property type="entry name" value="dsRBD_dom"/>
</dbReference>
<dbReference type="EMBL" id="FN656514">
    <property type="protein sequence ID" value="CBY41585.1"/>
    <property type="molecule type" value="Genomic_DNA"/>
</dbReference>
<dbReference type="Pfam" id="PF00035">
    <property type="entry name" value="dsrm"/>
    <property type="match status" value="1"/>
</dbReference>
<name>E4Z1K7_OIKDI</name>
<dbReference type="SUPFAM" id="SSF54768">
    <property type="entry name" value="dsRNA-binding domain-like"/>
    <property type="match status" value="1"/>
</dbReference>
<proteinExistence type="predicted"/>
<dbReference type="SMART" id="SM00358">
    <property type="entry name" value="DSRM"/>
    <property type="match status" value="1"/>
</dbReference>
<protein>
    <recommendedName>
        <fullName evidence="2">DRBM domain-containing protein</fullName>
    </recommendedName>
</protein>
<dbReference type="Proteomes" id="UP000011014">
    <property type="component" value="Unassembled WGS sequence"/>
</dbReference>
<gene>
    <name evidence="3" type="ORF">GSOID_T00023667001</name>
</gene>
<evidence type="ECO:0000256" key="1">
    <source>
        <dbReference type="PROSITE-ProRule" id="PRU00266"/>
    </source>
</evidence>
<sequence length="165" mass="18703">MSEQNKSKYPSWSDQYSTLVLIQLAKGTDWKSKFNLVDSKVGDEFKVTLENNGEIFEGIGSNKKKAEHRAAFNLLKTIKNLREVAKENSLQFLELSNKEGAGIVPDDIRIQSGPQGGFIATYRGRSDLEIHDSNKKVAKKLLVYELLASLWSRVLNRLVEFRLKS</sequence>
<dbReference type="Gene3D" id="3.30.160.20">
    <property type="match status" value="1"/>
</dbReference>
<evidence type="ECO:0000259" key="2">
    <source>
        <dbReference type="PROSITE" id="PS50137"/>
    </source>
</evidence>